<comment type="caution">
    <text evidence="7">The sequence shown here is derived from an EMBL/GenBank/DDBJ whole genome shotgun (WGS) entry which is preliminary data.</text>
</comment>
<name>A0ABT7NNU0_9SPHI</name>
<evidence type="ECO:0000256" key="3">
    <source>
        <dbReference type="ARBA" id="ARBA00022729"/>
    </source>
</evidence>
<dbReference type="SUPFAM" id="SSF48452">
    <property type="entry name" value="TPR-like"/>
    <property type="match status" value="1"/>
</dbReference>
<dbReference type="PROSITE" id="PS51257">
    <property type="entry name" value="PROKAR_LIPOPROTEIN"/>
    <property type="match status" value="1"/>
</dbReference>
<accession>A0ABT7NNU0</accession>
<sequence length="547" mass="60257">MRYLIALVMMAILATSCNKKLDIAPPDNIIDEQVRELLRTADEETVKSLLKSIADGLPPHMRGGGYNFRFSNMIDNTWSGQLSARMMLGNDVVVGNWAIPADNDYYSGQDITSENNASNPSWWHRAFSMTVAANKVANIITPGLLNENASITLRDYSGRAYLIRAFGYLYAQQNFGTNKLGMSIYTKFDVGQPLQERSSALATLDSIINWATTADELFAQANIGFKATSTSDLTRGLTNYVIAKAALLAVEAEGASPAKYYSIAAAACDRVINSGALSLMSEDQYVQKQSGTVVVNGLTLPIFLAETSGFLNFAKNPEAAFGFGWQFGGNGPAIQSNPWGGSYRIDDRLFNKMDDRDYRKKNFHKDRPADFPTIYYPGPSNFMNGGQSEVPTYWVSKFANNVGLGSVVGSQNVSNRNRADYAMVRLSEFYLMKAEAQARSGSEGNAKTTLNTLLAARTAAGSPTLTVDNYASMSGLTVLQMIQLQSRIELWGEGSQEWDNNRRWNIPVDRRGSTVHWNPSMQYPVSLMTMKIPSEEISTNPKSQQNP</sequence>
<protein>
    <submittedName>
        <fullName evidence="7">RagB/SusD family nutrient uptake outer membrane protein</fullName>
    </submittedName>
</protein>
<proteinExistence type="inferred from homology"/>
<dbReference type="Pfam" id="PF07980">
    <property type="entry name" value="SusD_RagB"/>
    <property type="match status" value="1"/>
</dbReference>
<evidence type="ECO:0000256" key="4">
    <source>
        <dbReference type="ARBA" id="ARBA00023136"/>
    </source>
</evidence>
<dbReference type="Proteomes" id="UP001170954">
    <property type="component" value="Unassembled WGS sequence"/>
</dbReference>
<evidence type="ECO:0000313" key="7">
    <source>
        <dbReference type="EMBL" id="MDM1048926.1"/>
    </source>
</evidence>
<keyword evidence="8" id="KW-1185">Reference proteome</keyword>
<reference evidence="7" key="1">
    <citation type="submission" date="2020-06" db="EMBL/GenBank/DDBJ databases">
        <authorList>
            <person name="Dong N."/>
        </authorList>
    </citation>
    <scope>NUCLEOTIDE SEQUENCE</scope>
    <source>
        <strain evidence="7">R1692</strain>
    </source>
</reference>
<evidence type="ECO:0000313" key="8">
    <source>
        <dbReference type="Proteomes" id="UP001170954"/>
    </source>
</evidence>
<comment type="similarity">
    <text evidence="2">Belongs to the SusD family.</text>
</comment>
<evidence type="ECO:0000256" key="1">
    <source>
        <dbReference type="ARBA" id="ARBA00004442"/>
    </source>
</evidence>
<comment type="subcellular location">
    <subcellularLocation>
        <location evidence="1">Cell outer membrane</location>
    </subcellularLocation>
</comment>
<dbReference type="InterPro" id="IPR011990">
    <property type="entry name" value="TPR-like_helical_dom_sf"/>
</dbReference>
<dbReference type="EMBL" id="JACAGK010000033">
    <property type="protein sequence ID" value="MDM1048926.1"/>
    <property type="molecule type" value="Genomic_DNA"/>
</dbReference>
<organism evidence="7 8">
    <name type="scientific">Sphingobacterium hotanense</name>
    <dbReference type="NCBI Taxonomy" id="649196"/>
    <lineage>
        <taxon>Bacteria</taxon>
        <taxon>Pseudomonadati</taxon>
        <taxon>Bacteroidota</taxon>
        <taxon>Sphingobacteriia</taxon>
        <taxon>Sphingobacteriales</taxon>
        <taxon>Sphingobacteriaceae</taxon>
        <taxon>Sphingobacterium</taxon>
    </lineage>
</organism>
<evidence type="ECO:0000256" key="2">
    <source>
        <dbReference type="ARBA" id="ARBA00006275"/>
    </source>
</evidence>
<evidence type="ECO:0000259" key="6">
    <source>
        <dbReference type="Pfam" id="PF07980"/>
    </source>
</evidence>
<dbReference type="InterPro" id="IPR012944">
    <property type="entry name" value="SusD_RagB_dom"/>
</dbReference>
<keyword evidence="4" id="KW-0472">Membrane</keyword>
<keyword evidence="5" id="KW-0998">Cell outer membrane</keyword>
<gene>
    <name evidence="7" type="ORF">HX018_11840</name>
</gene>
<feature type="domain" description="RagB/SusD" evidence="6">
    <location>
        <begin position="377"/>
        <end position="511"/>
    </location>
</feature>
<evidence type="ECO:0000256" key="5">
    <source>
        <dbReference type="ARBA" id="ARBA00023237"/>
    </source>
</evidence>
<dbReference type="Gene3D" id="1.25.40.390">
    <property type="match status" value="1"/>
</dbReference>
<reference evidence="7" key="2">
    <citation type="journal article" date="2022" name="Sci. Total Environ.">
        <title>Prevalence, transmission, and molecular epidemiology of tet(X)-positive bacteria among humans, animals, and environmental niches in China: An epidemiological, and genomic-based study.</title>
        <authorList>
            <person name="Dong N."/>
            <person name="Zeng Y."/>
            <person name="Cai C."/>
            <person name="Sun C."/>
            <person name="Lu J."/>
            <person name="Liu C."/>
            <person name="Zhou H."/>
            <person name="Sun Q."/>
            <person name="Shu L."/>
            <person name="Wang H."/>
            <person name="Wang Y."/>
            <person name="Wang S."/>
            <person name="Wu C."/>
            <person name="Chan E.W."/>
            <person name="Chen G."/>
            <person name="Shen Z."/>
            <person name="Chen S."/>
            <person name="Zhang R."/>
        </authorList>
    </citation>
    <scope>NUCLEOTIDE SEQUENCE</scope>
    <source>
        <strain evidence="7">R1692</strain>
    </source>
</reference>
<dbReference type="RefSeq" id="WP_286651552.1">
    <property type="nucleotide sequence ID" value="NZ_JACAGK010000033.1"/>
</dbReference>
<keyword evidence="3" id="KW-0732">Signal</keyword>